<evidence type="ECO:0000313" key="2">
    <source>
        <dbReference type="EMBL" id="WXB01445.1"/>
    </source>
</evidence>
<sequence length="50" mass="5461">MLRTVFTTFSVISWGFILAACRRPVATSVLLVGFVVVGLLMGEPILCPDY</sequence>
<protein>
    <submittedName>
        <fullName evidence="2">Uncharacterized protein</fullName>
    </submittedName>
</protein>
<keyword evidence="1" id="KW-0472">Membrane</keyword>
<organism evidence="2 3">
    <name type="scientific">Pendulispora rubella</name>
    <dbReference type="NCBI Taxonomy" id="2741070"/>
    <lineage>
        <taxon>Bacteria</taxon>
        <taxon>Pseudomonadati</taxon>
        <taxon>Myxococcota</taxon>
        <taxon>Myxococcia</taxon>
        <taxon>Myxococcales</taxon>
        <taxon>Sorangiineae</taxon>
        <taxon>Pendulisporaceae</taxon>
        <taxon>Pendulispora</taxon>
    </lineage>
</organism>
<proteinExistence type="predicted"/>
<gene>
    <name evidence="2" type="ORF">LVJ94_31570</name>
</gene>
<keyword evidence="1" id="KW-1133">Transmembrane helix</keyword>
<dbReference type="Proteomes" id="UP001374803">
    <property type="component" value="Chromosome"/>
</dbReference>
<feature type="transmembrane region" description="Helical" evidence="1">
    <location>
        <begin position="29"/>
        <end position="47"/>
    </location>
</feature>
<name>A0ABZ2KSE6_9BACT</name>
<evidence type="ECO:0000256" key="1">
    <source>
        <dbReference type="SAM" id="Phobius"/>
    </source>
</evidence>
<dbReference type="RefSeq" id="WP_394831059.1">
    <property type="nucleotide sequence ID" value="NZ_CP089929.1"/>
</dbReference>
<dbReference type="PROSITE" id="PS51257">
    <property type="entry name" value="PROKAR_LIPOPROTEIN"/>
    <property type="match status" value="1"/>
</dbReference>
<reference evidence="2" key="1">
    <citation type="submission" date="2021-12" db="EMBL/GenBank/DDBJ databases">
        <title>Discovery of the Pendulisporaceae a myxobacterial family with distinct sporulation behavior and unique specialized metabolism.</title>
        <authorList>
            <person name="Garcia R."/>
            <person name="Popoff A."/>
            <person name="Bader C.D."/>
            <person name="Loehr J."/>
            <person name="Walesch S."/>
            <person name="Walt C."/>
            <person name="Boldt J."/>
            <person name="Bunk B."/>
            <person name="Haeckl F.J.F.P.J."/>
            <person name="Gunesch A.P."/>
            <person name="Birkelbach J."/>
            <person name="Nuebel U."/>
            <person name="Pietschmann T."/>
            <person name="Bach T."/>
            <person name="Mueller R."/>
        </authorList>
    </citation>
    <scope>NUCLEOTIDE SEQUENCE</scope>
    <source>
        <strain evidence="2">MSr11367</strain>
    </source>
</reference>
<dbReference type="EMBL" id="CP089983">
    <property type="protein sequence ID" value="WXB01445.1"/>
    <property type="molecule type" value="Genomic_DNA"/>
</dbReference>
<keyword evidence="1" id="KW-0812">Transmembrane</keyword>
<keyword evidence="3" id="KW-1185">Reference proteome</keyword>
<accession>A0ABZ2KSE6</accession>
<evidence type="ECO:0000313" key="3">
    <source>
        <dbReference type="Proteomes" id="UP001374803"/>
    </source>
</evidence>